<keyword evidence="3" id="KW-0378">Hydrolase</keyword>
<dbReference type="GO" id="GO:0009254">
    <property type="term" value="P:peptidoglycan turnover"/>
    <property type="evidence" value="ECO:0007669"/>
    <property type="project" value="TreeGrafter"/>
</dbReference>
<evidence type="ECO:0000313" key="7">
    <source>
        <dbReference type="Proteomes" id="UP000572953"/>
    </source>
</evidence>
<evidence type="ECO:0000313" key="6">
    <source>
        <dbReference type="EMBL" id="NCU63250.1"/>
    </source>
</evidence>
<dbReference type="Gene3D" id="3.40.80.10">
    <property type="entry name" value="Peptidoglycan recognition protein-like"/>
    <property type="match status" value="1"/>
</dbReference>
<dbReference type="InterPro" id="IPR051206">
    <property type="entry name" value="NAMLAA_amidase_2"/>
</dbReference>
<dbReference type="PANTHER" id="PTHR30417">
    <property type="entry name" value="N-ACETYLMURAMOYL-L-ALANINE AMIDASE AMID"/>
    <property type="match status" value="1"/>
</dbReference>
<dbReference type="GO" id="GO:0008745">
    <property type="term" value="F:N-acetylmuramoyl-L-alanine amidase activity"/>
    <property type="evidence" value="ECO:0007669"/>
    <property type="project" value="UniProtKB-EC"/>
</dbReference>
<dbReference type="GO" id="GO:0071555">
    <property type="term" value="P:cell wall organization"/>
    <property type="evidence" value="ECO:0007669"/>
    <property type="project" value="UniProtKB-KW"/>
</dbReference>
<dbReference type="EC" id="3.5.1.28" evidence="2"/>
<evidence type="ECO:0000256" key="1">
    <source>
        <dbReference type="ARBA" id="ARBA00001561"/>
    </source>
</evidence>
<evidence type="ECO:0000256" key="4">
    <source>
        <dbReference type="ARBA" id="ARBA00023316"/>
    </source>
</evidence>
<feature type="non-terminal residue" evidence="6">
    <location>
        <position position="149"/>
    </location>
</feature>
<comment type="caution">
    <text evidence="6">The sequence shown here is derived from an EMBL/GenBank/DDBJ whole genome shotgun (WGS) entry which is preliminary data.</text>
</comment>
<evidence type="ECO:0000256" key="2">
    <source>
        <dbReference type="ARBA" id="ARBA00011901"/>
    </source>
</evidence>
<dbReference type="SUPFAM" id="SSF55846">
    <property type="entry name" value="N-acetylmuramoyl-L-alanine amidase-like"/>
    <property type="match status" value="1"/>
</dbReference>
<dbReference type="InterPro" id="IPR002502">
    <property type="entry name" value="Amidase_domain"/>
</dbReference>
<dbReference type="EMBL" id="RGGN01000184">
    <property type="protein sequence ID" value="NCU63250.1"/>
    <property type="molecule type" value="Genomic_DNA"/>
</dbReference>
<dbReference type="AlphaFoldDB" id="A0A845S6D0"/>
<dbReference type="SMART" id="SM00644">
    <property type="entry name" value="Ami_2"/>
    <property type="match status" value="1"/>
</dbReference>
<name>A0A845S6D0_9PROT</name>
<feature type="domain" description="N-acetylmuramoyl-L-alanine amidase" evidence="5">
    <location>
        <begin position="10"/>
        <end position="144"/>
    </location>
</feature>
<dbReference type="PANTHER" id="PTHR30417:SF1">
    <property type="entry name" value="N-ACETYLMURAMOYL-L-ALANINE AMIDASE AMID"/>
    <property type="match status" value="1"/>
</dbReference>
<dbReference type="GO" id="GO:0009253">
    <property type="term" value="P:peptidoglycan catabolic process"/>
    <property type="evidence" value="ECO:0007669"/>
    <property type="project" value="InterPro"/>
</dbReference>
<keyword evidence="4" id="KW-0961">Cell wall biogenesis/degradation</keyword>
<dbReference type="CDD" id="cd06583">
    <property type="entry name" value="PGRP"/>
    <property type="match status" value="1"/>
</dbReference>
<gene>
    <name evidence="6" type="ORF">EBV78_04175</name>
</gene>
<dbReference type="Proteomes" id="UP000572953">
    <property type="component" value="Unassembled WGS sequence"/>
</dbReference>
<dbReference type="Pfam" id="PF01510">
    <property type="entry name" value="Amidase_2"/>
    <property type="match status" value="1"/>
</dbReference>
<protein>
    <recommendedName>
        <fullName evidence="2">N-acetylmuramoyl-L-alanine amidase</fullName>
        <ecNumber evidence="2">3.5.1.28</ecNumber>
    </recommendedName>
</protein>
<accession>A0A845S6D0</accession>
<evidence type="ECO:0000256" key="3">
    <source>
        <dbReference type="ARBA" id="ARBA00022801"/>
    </source>
</evidence>
<comment type="catalytic activity">
    <reaction evidence="1">
        <text>Hydrolyzes the link between N-acetylmuramoyl residues and L-amino acid residues in certain cell-wall glycopeptides.</text>
        <dbReference type="EC" id="3.5.1.28"/>
    </reaction>
</comment>
<organism evidence="6 7">
    <name type="scientific">Candidatus Fonsibacter lacus</name>
    <dbReference type="NCBI Taxonomy" id="2576439"/>
    <lineage>
        <taxon>Bacteria</taxon>
        <taxon>Pseudomonadati</taxon>
        <taxon>Pseudomonadota</taxon>
        <taxon>Alphaproteobacteria</taxon>
        <taxon>Candidatus Pelagibacterales</taxon>
        <taxon>Candidatus Pelagibacterales incertae sedis</taxon>
        <taxon>Candidatus Fonsibacter</taxon>
    </lineage>
</organism>
<evidence type="ECO:0000259" key="5">
    <source>
        <dbReference type="SMART" id="SM00644"/>
    </source>
</evidence>
<reference evidence="6 7" key="1">
    <citation type="submission" date="2018-10" db="EMBL/GenBank/DDBJ databases">
        <title>Iterative Subtractive Binning of Freshwater Chronoseries Metagenomes Recovers Nearly Complete Genomes from over Four Hundred Novel Species.</title>
        <authorList>
            <person name="Rodriguez-R L.M."/>
            <person name="Tsementzi D."/>
            <person name="Luo C."/>
            <person name="Konstantinidis K.T."/>
        </authorList>
    </citation>
    <scope>NUCLEOTIDE SEQUENCE [LARGE SCALE GENOMIC DNA]</scope>
    <source>
        <strain evidence="6">WB7_2B_003</strain>
    </source>
</reference>
<proteinExistence type="predicted"/>
<sequence length="149" mass="17446">MKIKYLSSPNYIFCKRRKIHSIVIHYTGMRSLQSAVERLISKKYEVSSHYLIGRTGKILQLVKDNNIAWHAGISNWFNFKNLNKTSIGIELENKGHQYGYQNFSNKQINQLIKILKILKKKFNIQNINIIGHSDIATNRKKDPGEKFPW</sequence>
<dbReference type="InterPro" id="IPR036505">
    <property type="entry name" value="Amidase/PGRP_sf"/>
</dbReference>